<reference evidence="3 4" key="1">
    <citation type="submission" date="2020-08" db="EMBL/GenBank/DDBJ databases">
        <title>Genomic Encyclopedia of Type Strains, Phase IV (KMG-IV): sequencing the most valuable type-strain genomes for metagenomic binning, comparative biology and taxonomic classification.</title>
        <authorList>
            <person name="Goeker M."/>
        </authorList>
    </citation>
    <scope>NUCLEOTIDE SEQUENCE [LARGE SCALE GENOMIC DNA]</scope>
    <source>
        <strain evidence="3 4">DSM 12252</strain>
    </source>
</reference>
<dbReference type="PROSITE" id="PS50082">
    <property type="entry name" value="WD_REPEATS_2"/>
    <property type="match status" value="1"/>
</dbReference>
<sequence>MDDQPELDPTKNTMAWTEGAFGCFRIQDGGRMWKLPMRDGESISGAAFTTDDKKVVVLSTWHEQMSLRLLDAATGALLQQHDFPGRSKSLSFDAGRLMMRGGELWMIHRENDGRALLKISLSTLKPMRVDCPPLEQMEGHVTLSADMRRMVSHTEFGLTCLELRGGKWDVVYEDFDFRSSPQSEIGNLRDVEFTPDGQKLVMFTVNSARILDFTSKKTHSIKLDENAGGTLSPDGSHLLVEHEHGLRIVSIRETDATQPGRLQQNVWRPHQLRFTGDGKTLLAVDTEGIWAWDVATRRPRAWLKSFDHHFYDERTFRTLSLTANDTEILSDEYGDVLKWKLPSSAEPPGDKVQVIDPQLAFGGVRLGWNGGVRTEVFANQSASWILTTNGEQPAGIRKEFGPGSTRSISQRFPAVAPQLWFFAPDDTFVMFSESNYRWSRLNLPQGTLEELPSTPGVPDAARSGRLVQPQPVAVLPKRQFVVRQANDRLCVTSLDGKTQLPWFETPLRWSGVINMRAGVSQDEKRCATVMTDVVRRHQHLFVWEIETGKLLGLALLPTDDATCVALSPDGSLLACGHENTAISIWDVAKLTVPAPSPQPAKASLEPAKSAAAPAPPPAPQGPPPVRESDSRREHMFGSGVWTFFGNGTVSKKETFPEAGRLRINGKEFEMQRQRLAHPGILTRLFHAQRDFWAETMRSRNDPKFIPLPANKHPEIAAGLIHYAEGSLDDVWISRQTGSPVGRFHQFLTFTDTLTNLSARDKQVEIEFEVRFPAQTQQLVDSSLQPVKINADGNLQVNPEAIWLAALPAPGTLPNVPIFWFRTSSGGQTCRLQWKPDTHTLIVHHSALLPPGDPRYLAHGVRLEPLPEGVAPDHFKTPFPQDFGEQVVFSAVSRGINYGLPPMEQHQFLNLRSASSLREGFGKNADGSLYNPTGIACAHALWLDGAPLSGSDMGVFLHVEDRGVTQTPRGTYMFYGSSMDEKVTVSRRPAFSQEQHMSLIRDIFINQEAEPRTAKVAYVSSFSEPIKALYDASGRPVEANATPRAARELGGALIVEFDGPKRPATLLAFYQEGAAAEPKVSWPNPKFLKLEYEVTLPPRQMAEFCHGATEMPLASFDTVTQAFADCLPFQHKAPEKSPVVYLNVR</sequence>
<name>A0A7W7YD53_9BACT</name>
<dbReference type="Proteomes" id="UP000590740">
    <property type="component" value="Unassembled WGS sequence"/>
</dbReference>
<keyword evidence="4" id="KW-1185">Reference proteome</keyword>
<dbReference type="RefSeq" id="WP_184341007.1">
    <property type="nucleotide sequence ID" value="NZ_JACHIG010000007.1"/>
</dbReference>
<organism evidence="3 4">
    <name type="scientific">Prosthecobacter vanneervenii</name>
    <dbReference type="NCBI Taxonomy" id="48466"/>
    <lineage>
        <taxon>Bacteria</taxon>
        <taxon>Pseudomonadati</taxon>
        <taxon>Verrucomicrobiota</taxon>
        <taxon>Verrucomicrobiia</taxon>
        <taxon>Verrucomicrobiales</taxon>
        <taxon>Verrucomicrobiaceae</taxon>
        <taxon>Prosthecobacter</taxon>
    </lineage>
</organism>
<dbReference type="InterPro" id="IPR001680">
    <property type="entry name" value="WD40_rpt"/>
</dbReference>
<feature type="region of interest" description="Disordered" evidence="2">
    <location>
        <begin position="595"/>
        <end position="632"/>
    </location>
</feature>
<dbReference type="InterPro" id="IPR015943">
    <property type="entry name" value="WD40/YVTN_repeat-like_dom_sf"/>
</dbReference>
<dbReference type="Gene3D" id="2.130.10.10">
    <property type="entry name" value="YVTN repeat-like/Quinoprotein amine dehydrogenase"/>
    <property type="match status" value="2"/>
</dbReference>
<dbReference type="InterPro" id="IPR011047">
    <property type="entry name" value="Quinoprotein_ADH-like_sf"/>
</dbReference>
<feature type="compositionally biased region" description="Low complexity" evidence="2">
    <location>
        <begin position="599"/>
        <end position="612"/>
    </location>
</feature>
<accession>A0A7W7YD53</accession>
<gene>
    <name evidence="3" type="ORF">HNQ65_003412</name>
</gene>
<dbReference type="SUPFAM" id="SSF50998">
    <property type="entry name" value="Quinoprotein alcohol dehydrogenase-like"/>
    <property type="match status" value="1"/>
</dbReference>
<evidence type="ECO:0000313" key="4">
    <source>
        <dbReference type="Proteomes" id="UP000590740"/>
    </source>
</evidence>
<proteinExistence type="predicted"/>
<comment type="caution">
    <text evidence="3">The sequence shown here is derived from an EMBL/GenBank/DDBJ whole genome shotgun (WGS) entry which is preliminary data.</text>
</comment>
<dbReference type="SMART" id="SM00320">
    <property type="entry name" value="WD40"/>
    <property type="match status" value="1"/>
</dbReference>
<protein>
    <submittedName>
        <fullName evidence="3">WD40 repeat protein</fullName>
    </submittedName>
</protein>
<evidence type="ECO:0000256" key="1">
    <source>
        <dbReference type="PROSITE-ProRule" id="PRU00221"/>
    </source>
</evidence>
<feature type="compositionally biased region" description="Pro residues" evidence="2">
    <location>
        <begin position="613"/>
        <end position="625"/>
    </location>
</feature>
<evidence type="ECO:0000313" key="3">
    <source>
        <dbReference type="EMBL" id="MBB5033822.1"/>
    </source>
</evidence>
<feature type="repeat" description="WD" evidence="1">
    <location>
        <begin position="562"/>
        <end position="587"/>
    </location>
</feature>
<dbReference type="AlphaFoldDB" id="A0A7W7YD53"/>
<dbReference type="EMBL" id="JACHIG010000007">
    <property type="protein sequence ID" value="MBB5033822.1"/>
    <property type="molecule type" value="Genomic_DNA"/>
</dbReference>
<evidence type="ECO:0000256" key="2">
    <source>
        <dbReference type="SAM" id="MobiDB-lite"/>
    </source>
</evidence>
<keyword evidence="1" id="KW-0853">WD repeat</keyword>